<comment type="caution">
    <text evidence="3">The sequence shown here is derived from an EMBL/GenBank/DDBJ whole genome shotgun (WGS) entry which is preliminary data.</text>
</comment>
<dbReference type="Proteomes" id="UP001303115">
    <property type="component" value="Unassembled WGS sequence"/>
</dbReference>
<name>A0AAN6PQ05_9PEZI</name>
<protein>
    <submittedName>
        <fullName evidence="3">Uncharacterized protein</fullName>
    </submittedName>
</protein>
<keyword evidence="2" id="KW-0472">Membrane</keyword>
<accession>A0AAN6PQ05</accession>
<evidence type="ECO:0000256" key="2">
    <source>
        <dbReference type="SAM" id="Phobius"/>
    </source>
</evidence>
<feature type="region of interest" description="Disordered" evidence="1">
    <location>
        <begin position="85"/>
        <end position="109"/>
    </location>
</feature>
<sequence length="109" mass="12379">MTDYATETASWYVWLTELSIIPQEYRYIINLISSFFITLALTPIVPIAVLVIYDLMLWFWRLAVANWRARSAPRIVVAEPPELPANGTALNGSLRPTHTDGLHPAKRPD</sequence>
<evidence type="ECO:0000313" key="3">
    <source>
        <dbReference type="EMBL" id="KAK4043154.1"/>
    </source>
</evidence>
<proteinExistence type="predicted"/>
<evidence type="ECO:0000256" key="1">
    <source>
        <dbReference type="SAM" id="MobiDB-lite"/>
    </source>
</evidence>
<keyword evidence="2" id="KW-0812">Transmembrane</keyword>
<keyword evidence="4" id="KW-1185">Reference proteome</keyword>
<feature type="transmembrane region" description="Helical" evidence="2">
    <location>
        <begin position="27"/>
        <end position="60"/>
    </location>
</feature>
<dbReference type="AlphaFoldDB" id="A0AAN6PQ05"/>
<organism evidence="3 4">
    <name type="scientific">Parachaetomium inaequale</name>
    <dbReference type="NCBI Taxonomy" id="2588326"/>
    <lineage>
        <taxon>Eukaryota</taxon>
        <taxon>Fungi</taxon>
        <taxon>Dikarya</taxon>
        <taxon>Ascomycota</taxon>
        <taxon>Pezizomycotina</taxon>
        <taxon>Sordariomycetes</taxon>
        <taxon>Sordariomycetidae</taxon>
        <taxon>Sordariales</taxon>
        <taxon>Chaetomiaceae</taxon>
        <taxon>Parachaetomium</taxon>
    </lineage>
</organism>
<keyword evidence="2" id="KW-1133">Transmembrane helix</keyword>
<dbReference type="EMBL" id="MU854331">
    <property type="protein sequence ID" value="KAK4043154.1"/>
    <property type="molecule type" value="Genomic_DNA"/>
</dbReference>
<evidence type="ECO:0000313" key="4">
    <source>
        <dbReference type="Proteomes" id="UP001303115"/>
    </source>
</evidence>
<reference evidence="4" key="1">
    <citation type="journal article" date="2023" name="Mol. Phylogenet. Evol.">
        <title>Genome-scale phylogeny and comparative genomics of the fungal order Sordariales.</title>
        <authorList>
            <person name="Hensen N."/>
            <person name="Bonometti L."/>
            <person name="Westerberg I."/>
            <person name="Brannstrom I.O."/>
            <person name="Guillou S."/>
            <person name="Cros-Aarteil S."/>
            <person name="Calhoun S."/>
            <person name="Haridas S."/>
            <person name="Kuo A."/>
            <person name="Mondo S."/>
            <person name="Pangilinan J."/>
            <person name="Riley R."/>
            <person name="LaButti K."/>
            <person name="Andreopoulos B."/>
            <person name="Lipzen A."/>
            <person name="Chen C."/>
            <person name="Yan M."/>
            <person name="Daum C."/>
            <person name="Ng V."/>
            <person name="Clum A."/>
            <person name="Steindorff A."/>
            <person name="Ohm R.A."/>
            <person name="Martin F."/>
            <person name="Silar P."/>
            <person name="Natvig D.O."/>
            <person name="Lalanne C."/>
            <person name="Gautier V."/>
            <person name="Ament-Velasquez S.L."/>
            <person name="Kruys A."/>
            <person name="Hutchinson M.I."/>
            <person name="Powell A.J."/>
            <person name="Barry K."/>
            <person name="Miller A.N."/>
            <person name="Grigoriev I.V."/>
            <person name="Debuchy R."/>
            <person name="Gladieux P."/>
            <person name="Hiltunen Thoren M."/>
            <person name="Johannesson H."/>
        </authorList>
    </citation>
    <scope>NUCLEOTIDE SEQUENCE [LARGE SCALE GENOMIC DNA]</scope>
    <source>
        <strain evidence="4">CBS 284.82</strain>
    </source>
</reference>
<gene>
    <name evidence="3" type="ORF">C8A01DRAFT_32796</name>
</gene>
<feature type="compositionally biased region" description="Basic and acidic residues" evidence="1">
    <location>
        <begin position="97"/>
        <end position="109"/>
    </location>
</feature>